<dbReference type="Proteomes" id="UP001167796">
    <property type="component" value="Unassembled WGS sequence"/>
</dbReference>
<evidence type="ECO:0000313" key="1">
    <source>
        <dbReference type="EMBL" id="MDO7849364.1"/>
    </source>
</evidence>
<dbReference type="RefSeq" id="WP_305014032.1">
    <property type="nucleotide sequence ID" value="NZ_JAUQSX010000016.1"/>
</dbReference>
<organism evidence="1 2">
    <name type="scientific">Hymenobacter mellowenesis</name>
    <dbReference type="NCBI Taxonomy" id="3063995"/>
    <lineage>
        <taxon>Bacteria</taxon>
        <taxon>Pseudomonadati</taxon>
        <taxon>Bacteroidota</taxon>
        <taxon>Cytophagia</taxon>
        <taxon>Cytophagales</taxon>
        <taxon>Hymenobacteraceae</taxon>
        <taxon>Hymenobacter</taxon>
    </lineage>
</organism>
<dbReference type="EMBL" id="JAUQSX010000016">
    <property type="protein sequence ID" value="MDO7849364.1"/>
    <property type="molecule type" value="Genomic_DNA"/>
</dbReference>
<dbReference type="Pfam" id="PF20391">
    <property type="entry name" value="DUF6686"/>
    <property type="match status" value="1"/>
</dbReference>
<keyword evidence="2" id="KW-1185">Reference proteome</keyword>
<gene>
    <name evidence="1" type="ORF">Q5H92_23575</name>
</gene>
<reference evidence="1" key="1">
    <citation type="submission" date="2023-07" db="EMBL/GenBank/DDBJ databases">
        <authorList>
            <person name="Kim M.K."/>
        </authorList>
    </citation>
    <scope>NUCLEOTIDE SEQUENCE</scope>
    <source>
        <strain evidence="1">M29</strain>
    </source>
</reference>
<comment type="caution">
    <text evidence="1">The sequence shown here is derived from an EMBL/GenBank/DDBJ whole genome shotgun (WGS) entry which is preliminary data.</text>
</comment>
<dbReference type="InterPro" id="IPR046508">
    <property type="entry name" value="DUF6686"/>
</dbReference>
<evidence type="ECO:0000313" key="2">
    <source>
        <dbReference type="Proteomes" id="UP001167796"/>
    </source>
</evidence>
<name>A0ABT9AJ52_9BACT</name>
<sequence>MLPAPVEILNIKLTTSPFTPHLNMCRYLHHNDLGCISRCSTGCCLHLYFGNVALSLKRAELPEWRSTVAMLYERHALTLPDPLARCITLPGPVSYQAFVFNLEEVFHLHDLLMSASLLLEAEALLAPAA</sequence>
<accession>A0ABT9AJ52</accession>
<proteinExistence type="predicted"/>
<protein>
    <submittedName>
        <fullName evidence="1">Uncharacterized protein</fullName>
    </submittedName>
</protein>